<dbReference type="InterPro" id="IPR001810">
    <property type="entry name" value="F-box_dom"/>
</dbReference>
<dbReference type="PANTHER" id="PTHR22904:SF523">
    <property type="entry name" value="STRESS-INDUCED-PHOSPHOPROTEIN 1"/>
    <property type="match status" value="1"/>
</dbReference>
<dbReference type="SUPFAM" id="SSF52047">
    <property type="entry name" value="RNI-like"/>
    <property type="match status" value="1"/>
</dbReference>
<dbReference type="SMART" id="SM00028">
    <property type="entry name" value="TPR"/>
    <property type="match status" value="3"/>
</dbReference>
<dbReference type="InterPro" id="IPR019734">
    <property type="entry name" value="TPR_rpt"/>
</dbReference>
<dbReference type="Gene3D" id="1.20.1280.50">
    <property type="match status" value="1"/>
</dbReference>
<protein>
    <recommendedName>
        <fullName evidence="4">F-box domain-containing protein</fullName>
    </recommendedName>
</protein>
<gene>
    <name evidence="5" type="ORF">B5807_02120</name>
</gene>
<keyword evidence="6" id="KW-1185">Reference proteome</keyword>
<dbReference type="PANTHER" id="PTHR22904">
    <property type="entry name" value="TPR REPEAT CONTAINING PROTEIN"/>
    <property type="match status" value="1"/>
</dbReference>
<dbReference type="EMBL" id="KZ107839">
    <property type="protein sequence ID" value="OSS52995.1"/>
    <property type="molecule type" value="Genomic_DNA"/>
</dbReference>
<dbReference type="InterPro" id="IPR011990">
    <property type="entry name" value="TPR-like_helical_dom_sf"/>
</dbReference>
<dbReference type="Gene3D" id="1.25.40.10">
    <property type="entry name" value="Tetratricopeptide repeat domain"/>
    <property type="match status" value="1"/>
</dbReference>
<keyword evidence="1" id="KW-0677">Repeat</keyword>
<dbReference type="STRING" id="105696.A0A1Y2MA77"/>
<dbReference type="SMART" id="SM00256">
    <property type="entry name" value="FBOX"/>
    <property type="match status" value="1"/>
</dbReference>
<feature type="repeat" description="TPR" evidence="3">
    <location>
        <begin position="3"/>
        <end position="36"/>
    </location>
</feature>
<keyword evidence="2 3" id="KW-0802">TPR repeat</keyword>
<dbReference type="Pfam" id="PF12937">
    <property type="entry name" value="F-box-like"/>
    <property type="match status" value="1"/>
</dbReference>
<dbReference type="InterPro" id="IPR036047">
    <property type="entry name" value="F-box-like_dom_sf"/>
</dbReference>
<dbReference type="PROSITE" id="PS50005">
    <property type="entry name" value="TPR"/>
    <property type="match status" value="1"/>
</dbReference>
<evidence type="ECO:0000313" key="6">
    <source>
        <dbReference type="Proteomes" id="UP000193240"/>
    </source>
</evidence>
<dbReference type="PROSITE" id="PS50181">
    <property type="entry name" value="FBOX"/>
    <property type="match status" value="1"/>
</dbReference>
<reference evidence="5 6" key="1">
    <citation type="journal article" date="2017" name="Genome Announc.">
        <title>Genome sequence of the saprophytic ascomycete Epicoccum nigrum ICMP 19927 strain isolated from New Zealand.</title>
        <authorList>
            <person name="Fokin M."/>
            <person name="Fleetwood D."/>
            <person name="Weir B.S."/>
            <person name="Villas-Boas S.G."/>
        </authorList>
    </citation>
    <scope>NUCLEOTIDE SEQUENCE [LARGE SCALE GENOMIC DNA]</scope>
    <source>
        <strain evidence="5 6">ICMP 19927</strain>
    </source>
</reference>
<dbReference type="SUPFAM" id="SSF81383">
    <property type="entry name" value="F-box domain"/>
    <property type="match status" value="1"/>
</dbReference>
<dbReference type="Proteomes" id="UP000193240">
    <property type="component" value="Unassembled WGS sequence"/>
</dbReference>
<dbReference type="SUPFAM" id="SSF48452">
    <property type="entry name" value="TPR-like"/>
    <property type="match status" value="1"/>
</dbReference>
<dbReference type="Gene3D" id="3.80.10.10">
    <property type="entry name" value="Ribonuclease Inhibitor"/>
    <property type="match status" value="1"/>
</dbReference>
<organism evidence="5 6">
    <name type="scientific">Epicoccum nigrum</name>
    <name type="common">Soil fungus</name>
    <name type="synonym">Epicoccum purpurascens</name>
    <dbReference type="NCBI Taxonomy" id="105696"/>
    <lineage>
        <taxon>Eukaryota</taxon>
        <taxon>Fungi</taxon>
        <taxon>Dikarya</taxon>
        <taxon>Ascomycota</taxon>
        <taxon>Pezizomycotina</taxon>
        <taxon>Dothideomycetes</taxon>
        <taxon>Pleosporomycetidae</taxon>
        <taxon>Pleosporales</taxon>
        <taxon>Pleosporineae</taxon>
        <taxon>Didymellaceae</taxon>
        <taxon>Epicoccum</taxon>
    </lineage>
</organism>
<dbReference type="CDD" id="cd09917">
    <property type="entry name" value="F-box_SF"/>
    <property type="match status" value="1"/>
</dbReference>
<name>A0A1Y2MA77_EPING</name>
<evidence type="ECO:0000256" key="2">
    <source>
        <dbReference type="ARBA" id="ARBA00022803"/>
    </source>
</evidence>
<evidence type="ECO:0000313" key="5">
    <source>
        <dbReference type="EMBL" id="OSS52995.1"/>
    </source>
</evidence>
<accession>A0A1Y2MA77</accession>
<dbReference type="AlphaFoldDB" id="A0A1Y2MA77"/>
<dbReference type="InterPro" id="IPR032675">
    <property type="entry name" value="LRR_dom_sf"/>
</dbReference>
<evidence type="ECO:0000256" key="1">
    <source>
        <dbReference type="ARBA" id="ARBA00022737"/>
    </source>
</evidence>
<proteinExistence type="predicted"/>
<dbReference type="InParanoid" id="A0A1Y2MA77"/>
<evidence type="ECO:0000256" key="3">
    <source>
        <dbReference type="PROSITE-ProRule" id="PRU00339"/>
    </source>
</evidence>
<dbReference type="GO" id="GO:0051879">
    <property type="term" value="F:Hsp90 protein binding"/>
    <property type="evidence" value="ECO:0007669"/>
    <property type="project" value="TreeGrafter"/>
</dbReference>
<feature type="domain" description="F-box" evidence="4">
    <location>
        <begin position="127"/>
        <end position="174"/>
    </location>
</feature>
<dbReference type="OMA" id="MRDLWMR"/>
<sequence length="565" mass="63666">MTPNEYQELGRRYYKLKQFNKALETFNNAIDACPTLGLYDHRAACYDKLGNHKAAVEDGRAMIKLEKQDVRGYLRTASVLEKMELPDRALGIYKYGMKHVPVDDKDFKLLQQLHDKLTRKLSPAKAIDPFTLLPVELAEMVLEYLAFHNMISCMRVSRGWRDYLQKLPRLWLHLDMSAAKRPVPRTFVDKAVRRSQYRLEKLTLHRFQHMDVVQCIMKACKDLQSLVILSLPMQTAQSLIGIVQQSQNLQKIVIHTEISLNTSTQILRFGSKLRHVEFRDLQTYQYPGDWSGPVPNLEYLHIATPHKSSSPYRARVNRLLAQTPSLHTLILSGLIGPQLDVQHLPLKTAIFKQTSLGSFPLFRDTLQHLTIDMSGATSDNYEDFRRIHVPLLTHLTITGLADLDVPFFSSLLDLQPSGAEPMTSKPANGAPLQHLHVSGTLVDDALGLFRSRGDVAPVLGSSSRILTPALSSLTVHNLPMDDDEIEALLKHETGLVHVDFSGSKITGAGIKMLTDGLRMLKTIKADNCTNITGRDAIEYAEKRGVRVHCKRTDAFVGKGRKVREG</sequence>
<evidence type="ECO:0000259" key="4">
    <source>
        <dbReference type="PROSITE" id="PS50181"/>
    </source>
</evidence>